<accession>A0AA47M3S0</accession>
<comment type="caution">
    <text evidence="1">The sequence shown here is derived from an EMBL/GenBank/DDBJ whole genome shotgun (WGS) entry which is preliminary data.</text>
</comment>
<dbReference type="Proteomes" id="UP001174136">
    <property type="component" value="Unassembled WGS sequence"/>
</dbReference>
<reference evidence="1" key="1">
    <citation type="journal article" date="2023" name="Front. Mar. Sci.">
        <title>A new Merluccius polli reference genome to investigate the effects of global change in West African waters.</title>
        <authorList>
            <person name="Mateo J.L."/>
            <person name="Blanco-Fernandez C."/>
            <person name="Garcia-Vazquez E."/>
            <person name="Machado-Schiaffino G."/>
        </authorList>
    </citation>
    <scope>NUCLEOTIDE SEQUENCE</scope>
    <source>
        <strain evidence="1">C29</strain>
        <tissue evidence="1">Fin</tissue>
    </source>
</reference>
<proteinExistence type="predicted"/>
<dbReference type="EMBL" id="JAOPHQ010006028">
    <property type="protein sequence ID" value="KAK0133044.1"/>
    <property type="molecule type" value="Genomic_DNA"/>
</dbReference>
<evidence type="ECO:0000313" key="2">
    <source>
        <dbReference type="Proteomes" id="UP001174136"/>
    </source>
</evidence>
<organism evidence="1 2">
    <name type="scientific">Merluccius polli</name>
    <name type="common">Benguela hake</name>
    <name type="synonym">Merluccius cadenati</name>
    <dbReference type="NCBI Taxonomy" id="89951"/>
    <lineage>
        <taxon>Eukaryota</taxon>
        <taxon>Metazoa</taxon>
        <taxon>Chordata</taxon>
        <taxon>Craniata</taxon>
        <taxon>Vertebrata</taxon>
        <taxon>Euteleostomi</taxon>
        <taxon>Actinopterygii</taxon>
        <taxon>Neopterygii</taxon>
        <taxon>Teleostei</taxon>
        <taxon>Neoteleostei</taxon>
        <taxon>Acanthomorphata</taxon>
        <taxon>Zeiogadaria</taxon>
        <taxon>Gadariae</taxon>
        <taxon>Gadiformes</taxon>
        <taxon>Gadoidei</taxon>
        <taxon>Merlucciidae</taxon>
        <taxon>Merluccius</taxon>
    </lineage>
</organism>
<dbReference type="AlphaFoldDB" id="A0AA47M3S0"/>
<name>A0AA47M3S0_MERPO</name>
<gene>
    <name evidence="1" type="ORF">N1851_031585</name>
</gene>
<evidence type="ECO:0000313" key="1">
    <source>
        <dbReference type="EMBL" id="KAK0133044.1"/>
    </source>
</evidence>
<protein>
    <submittedName>
        <fullName evidence="1">Uncharacterized protein</fullName>
    </submittedName>
</protein>
<keyword evidence="2" id="KW-1185">Reference proteome</keyword>
<sequence>MGKTLEEIDEELSTSRVHHDEESCCGSLKRRSSSVKYQRVEQWHGCGVTKEQQQRPHHWGAPAAAGTGVLRELLAADRTGEPERGPRAVEAEVRVIHGLAGGQSGLVVVAQQLVQEVQRLWADQVLVLTVDKALPPLTRGKKKLRPLPVACDQSGKLCGCDQSGKL</sequence>